<evidence type="ECO:0000313" key="2">
    <source>
        <dbReference type="Proteomes" id="UP000286402"/>
    </source>
</evidence>
<comment type="caution">
    <text evidence="1">The sequence shown here is derived from an EMBL/GenBank/DDBJ whole genome shotgun (WGS) entry which is preliminary data.</text>
</comment>
<name>A0A420FHZ0_9SPHI</name>
<protein>
    <recommendedName>
        <fullName evidence="3">CotH protein</fullName>
    </recommendedName>
</protein>
<evidence type="ECO:0000313" key="1">
    <source>
        <dbReference type="EMBL" id="RKF32546.1"/>
    </source>
</evidence>
<dbReference type="InterPro" id="IPR013783">
    <property type="entry name" value="Ig-like_fold"/>
</dbReference>
<keyword evidence="2" id="KW-1185">Reference proteome</keyword>
<gene>
    <name evidence="1" type="ORF">BCY89_15350</name>
</gene>
<dbReference type="Gene3D" id="2.60.40.10">
    <property type="entry name" value="Immunoglobulins"/>
    <property type="match status" value="1"/>
</dbReference>
<dbReference type="CDD" id="cd14948">
    <property type="entry name" value="BACON"/>
    <property type="match status" value="1"/>
</dbReference>
<dbReference type="InterPro" id="IPR014867">
    <property type="entry name" value="Spore_coat_CotH_CotH2/3/7"/>
</dbReference>
<organism evidence="1 2">
    <name type="scientific">Sphingobacterium siyangense</name>
    <dbReference type="NCBI Taxonomy" id="459529"/>
    <lineage>
        <taxon>Bacteria</taxon>
        <taxon>Pseudomonadati</taxon>
        <taxon>Bacteroidota</taxon>
        <taxon>Sphingobacteriia</taxon>
        <taxon>Sphingobacteriales</taxon>
        <taxon>Sphingobacteriaceae</taxon>
        <taxon>Sphingobacterium</taxon>
    </lineage>
</organism>
<dbReference type="Pfam" id="PF08757">
    <property type="entry name" value="CotH"/>
    <property type="match status" value="1"/>
</dbReference>
<dbReference type="RefSeq" id="WP_120335808.1">
    <property type="nucleotide sequence ID" value="NZ_MCAQ01000027.1"/>
</dbReference>
<dbReference type="EMBL" id="MCAQ01000027">
    <property type="protein sequence ID" value="RKF32546.1"/>
    <property type="molecule type" value="Genomic_DNA"/>
</dbReference>
<dbReference type="Proteomes" id="UP000286402">
    <property type="component" value="Unassembled WGS sequence"/>
</dbReference>
<proteinExistence type="predicted"/>
<dbReference type="InterPro" id="IPR024361">
    <property type="entry name" value="BACON"/>
</dbReference>
<accession>A0A420FHZ0</accession>
<dbReference type="AlphaFoldDB" id="A0A420FHZ0"/>
<dbReference type="PROSITE" id="PS51257">
    <property type="entry name" value="PROKAR_LIPOPROTEIN"/>
    <property type="match status" value="1"/>
</dbReference>
<reference evidence="1 2" key="1">
    <citation type="submission" date="2016-07" db="EMBL/GenBank/DDBJ databases">
        <title>Genome analysis of Sphingobacterium siyangense T12B17.</title>
        <authorList>
            <person name="Xu D."/>
            <person name="Su Y."/>
            <person name="Zheng S."/>
        </authorList>
    </citation>
    <scope>NUCLEOTIDE SEQUENCE [LARGE SCALE GENOMIC DNA]</scope>
    <source>
        <strain evidence="1 2">T12B17</strain>
    </source>
</reference>
<sequence>MKSLFFLIYIFVLSLFFGCVKNKDLYHPPANLTLSTKRLEIGFNEENVSFTIKSNYPWTISLSSTALKANTLSGSKGEEATVLLTVAENNEEDRNFAVTVKSDREEQTINIRQLGKNLAKTASDINISKFDLLPDHNENIHIPISYFKDGQFLGDQQINYYQADLSGLVASWQSNAVKVMVEEAVQVSGETKNNFLKPINFKFFAKDNSYKEIQIKIRNAEKPSSLPLLILTTDDNKDITSKEIWSKGKFKLDPQGHTGIHSSAGVTEIRGRGNSTWGFPKKPYALKLQDKAVGPFMGMNAHKRWVLLANYADKTSLRNRIAFELGKKAGLAWTPNSKYVEVILNGRFLGNYLLTEQIKIDAKRIAIEEVDNKESNPERITGGWLLEVDRYYSNGETRYFRPAISQLPIIVKEPEDANALQMNYINDYFNQLEKVIYPSWPKNTQFYQENAELAGIPDSSEYGKLIDINSFINYWIVQELTENRDSRLPGSVYLYKGINKKLCIGPLWDFDQTTFLGSQSWLHADYIPTSSEYTTLEYRALYYKQLFRDPKFRKKVKERWETLYSAFLNGIPAFIDQELAKISESLDQNWIDVGEAETMGIWGLTASEKSNGGRNHDKNLKSSEAILRLKKYFLQRLNWMDTQIRKW</sequence>
<evidence type="ECO:0008006" key="3">
    <source>
        <dbReference type="Google" id="ProtNLM"/>
    </source>
</evidence>